<accession>A0ABP9L728</accession>
<keyword evidence="1" id="KW-1133">Transmembrane helix</keyword>
<evidence type="ECO:0000256" key="1">
    <source>
        <dbReference type="SAM" id="Phobius"/>
    </source>
</evidence>
<proteinExistence type="predicted"/>
<dbReference type="EMBL" id="BAABKY010000002">
    <property type="protein sequence ID" value="GAA5072130.1"/>
    <property type="molecule type" value="Genomic_DNA"/>
</dbReference>
<feature type="domain" description="BON" evidence="2">
    <location>
        <begin position="95"/>
        <end position="161"/>
    </location>
</feature>
<dbReference type="Proteomes" id="UP001501083">
    <property type="component" value="Unassembled WGS sequence"/>
</dbReference>
<keyword evidence="1" id="KW-0812">Transmembrane</keyword>
<keyword evidence="1" id="KW-0472">Membrane</keyword>
<gene>
    <name evidence="3" type="ORF">GCM10025759_11750</name>
</gene>
<sequence>MRRPSLSMLQGNQTPARSALGTVLGAAAAFAAGALLMYLFDPNTGRRRRAVARDRGAAMGHGAAHLVQGKTKRAADQVRGALARTRDRLSTEPLDDELLHDRIRSKLGRLVDHPGSIEVHVHDGRVQLKGEVLDEELHHLIATLSSMRGVRNLESLLRTSSAHPPSPSPFPPSHH</sequence>
<name>A0ABP9L728_9GAMM</name>
<dbReference type="InterPro" id="IPR007055">
    <property type="entry name" value="BON_dom"/>
</dbReference>
<dbReference type="PROSITE" id="PS50914">
    <property type="entry name" value="BON"/>
    <property type="match status" value="1"/>
</dbReference>
<comment type="caution">
    <text evidence="3">The sequence shown here is derived from an EMBL/GenBank/DDBJ whole genome shotgun (WGS) entry which is preliminary data.</text>
</comment>
<reference evidence="4" key="1">
    <citation type="journal article" date="2019" name="Int. J. Syst. Evol. Microbiol.">
        <title>The Global Catalogue of Microorganisms (GCM) 10K type strain sequencing project: providing services to taxonomists for standard genome sequencing and annotation.</title>
        <authorList>
            <consortium name="The Broad Institute Genomics Platform"/>
            <consortium name="The Broad Institute Genome Sequencing Center for Infectious Disease"/>
            <person name="Wu L."/>
            <person name="Ma J."/>
        </authorList>
    </citation>
    <scope>NUCLEOTIDE SEQUENCE [LARGE SCALE GENOMIC DNA]</scope>
    <source>
        <strain evidence="4">JCM 19212</strain>
    </source>
</reference>
<dbReference type="RefSeq" id="WP_158987041.1">
    <property type="nucleotide sequence ID" value="NZ_BAABKY010000002.1"/>
</dbReference>
<organism evidence="3 4">
    <name type="scientific">Lysobacter panacisoli</name>
    <dbReference type="NCBI Taxonomy" id="1255263"/>
    <lineage>
        <taxon>Bacteria</taxon>
        <taxon>Pseudomonadati</taxon>
        <taxon>Pseudomonadota</taxon>
        <taxon>Gammaproteobacteria</taxon>
        <taxon>Lysobacterales</taxon>
        <taxon>Lysobacteraceae</taxon>
        <taxon>Lysobacter</taxon>
    </lineage>
</organism>
<protein>
    <recommendedName>
        <fullName evidence="2">BON domain-containing protein</fullName>
    </recommendedName>
</protein>
<evidence type="ECO:0000259" key="2">
    <source>
        <dbReference type="PROSITE" id="PS50914"/>
    </source>
</evidence>
<feature type="transmembrane region" description="Helical" evidence="1">
    <location>
        <begin position="20"/>
        <end position="40"/>
    </location>
</feature>
<keyword evidence="4" id="KW-1185">Reference proteome</keyword>
<evidence type="ECO:0000313" key="4">
    <source>
        <dbReference type="Proteomes" id="UP001501083"/>
    </source>
</evidence>
<evidence type="ECO:0000313" key="3">
    <source>
        <dbReference type="EMBL" id="GAA5072130.1"/>
    </source>
</evidence>